<dbReference type="Proteomes" id="UP000036893">
    <property type="component" value="Unassembled WGS sequence"/>
</dbReference>
<evidence type="ECO:0000313" key="2">
    <source>
        <dbReference type="EMBL" id="GIC87675.1"/>
    </source>
</evidence>
<feature type="compositionally biased region" description="Low complexity" evidence="1">
    <location>
        <begin position="110"/>
        <end position="122"/>
    </location>
</feature>
<reference evidence="2" key="1">
    <citation type="journal article" date="2015" name="Genome Announc.">
        <title>Draft Genome Sequence of the Pathogenic Filamentous Fungus Aspergillus udagawae Strain IFM 46973T.</title>
        <authorList>
            <person name="Kusuya Y."/>
            <person name="Takahashi-Nakaguchi A."/>
            <person name="Takahashi H."/>
            <person name="Yaguchi T."/>
        </authorList>
    </citation>
    <scope>NUCLEOTIDE SEQUENCE</scope>
    <source>
        <strain evidence="2">IFM 46973</strain>
    </source>
</reference>
<dbReference type="AlphaFoldDB" id="A0A8E0QNL4"/>
<feature type="region of interest" description="Disordered" evidence="1">
    <location>
        <begin position="1"/>
        <end position="20"/>
    </location>
</feature>
<gene>
    <name evidence="2" type="ORF">Aud_004064</name>
</gene>
<feature type="compositionally biased region" description="Low complexity" evidence="1">
    <location>
        <begin position="150"/>
        <end position="162"/>
    </location>
</feature>
<proteinExistence type="predicted"/>
<sequence length="338" mass="37087">MFEDFSFSSPSSTRPPRLAFDGDDRLMIDCDGSMISPLSSRCPSPRSTSSHKFPRSLHRSRSSHFRSPQPPTSVPFSAYDGKRLSISTLTRKLHEHTIQSQSQEEKADDVTTSPSTPRSVSDMGSASGQFHGYFLTPPDTDHDDEGYCDSASMASLSPSLSPHQQSPFLGAMTAPLDLTSQGGALETLLNCGLDTTMNIRAHRQHISRLQCNPSDIEAIRRALISEDEPLEVDPSNEDDCHPSSLPPQLSPRRRAVTLSRSRYRPITATSGLSDTSGVEHRDRRKSTAGVPSSHRIEKSYCLSSSRDYRKKSDQGLRRKSLVSAALASVVEKAPQSTV</sequence>
<organism evidence="2 3">
    <name type="scientific">Aspergillus udagawae</name>
    <dbReference type="NCBI Taxonomy" id="91492"/>
    <lineage>
        <taxon>Eukaryota</taxon>
        <taxon>Fungi</taxon>
        <taxon>Dikarya</taxon>
        <taxon>Ascomycota</taxon>
        <taxon>Pezizomycotina</taxon>
        <taxon>Eurotiomycetes</taxon>
        <taxon>Eurotiomycetidae</taxon>
        <taxon>Eurotiales</taxon>
        <taxon>Aspergillaceae</taxon>
        <taxon>Aspergillus</taxon>
        <taxon>Aspergillus subgen. Fumigati</taxon>
    </lineage>
</organism>
<evidence type="ECO:0000313" key="3">
    <source>
        <dbReference type="Proteomes" id="UP000036893"/>
    </source>
</evidence>
<feature type="compositionally biased region" description="Low complexity" evidence="1">
    <location>
        <begin position="1"/>
        <end position="17"/>
    </location>
</feature>
<feature type="compositionally biased region" description="Basic residues" evidence="1">
    <location>
        <begin position="52"/>
        <end position="64"/>
    </location>
</feature>
<dbReference type="EMBL" id="BBXM02000003">
    <property type="protein sequence ID" value="GIC87675.1"/>
    <property type="molecule type" value="Genomic_DNA"/>
</dbReference>
<reference evidence="2" key="2">
    <citation type="submission" date="2021-01" db="EMBL/GenBank/DDBJ databases">
        <title>Pan-genome distribution and transcriptional activeness of fungal secondary metabolism genes in Aspergillus section Fumigati.</title>
        <authorList>
            <person name="Takahashi H."/>
            <person name="Umemura M."/>
            <person name="Ninomiya A."/>
            <person name="Kusuya Y."/>
            <person name="Urayama S."/>
            <person name="Shimizu M."/>
            <person name="Watanabe A."/>
            <person name="Kamei K."/>
            <person name="Yaguchi T."/>
            <person name="Hagiwara D."/>
        </authorList>
    </citation>
    <scope>NUCLEOTIDE SEQUENCE</scope>
    <source>
        <strain evidence="2">IFM 46973</strain>
    </source>
</reference>
<dbReference type="GeneID" id="66991540"/>
<feature type="compositionally biased region" description="Polar residues" evidence="1">
    <location>
        <begin position="267"/>
        <end position="276"/>
    </location>
</feature>
<feature type="region of interest" description="Disordered" evidence="1">
    <location>
        <begin position="230"/>
        <end position="296"/>
    </location>
</feature>
<protein>
    <submittedName>
        <fullName evidence="2">Uncharacterized protein</fullName>
    </submittedName>
</protein>
<feature type="region of interest" description="Disordered" evidence="1">
    <location>
        <begin position="94"/>
        <end position="162"/>
    </location>
</feature>
<evidence type="ECO:0000256" key="1">
    <source>
        <dbReference type="SAM" id="MobiDB-lite"/>
    </source>
</evidence>
<feature type="compositionally biased region" description="Low complexity" evidence="1">
    <location>
        <begin position="36"/>
        <end position="50"/>
    </location>
</feature>
<name>A0A8E0QNL4_9EURO</name>
<comment type="caution">
    <text evidence="2">The sequence shown here is derived from an EMBL/GenBank/DDBJ whole genome shotgun (WGS) entry which is preliminary data.</text>
</comment>
<accession>A0A8E0QNL4</accession>
<feature type="region of interest" description="Disordered" evidence="1">
    <location>
        <begin position="31"/>
        <end position="79"/>
    </location>
</feature>
<dbReference type="RefSeq" id="XP_043144941.1">
    <property type="nucleotide sequence ID" value="XM_043289006.1"/>
</dbReference>